<accession>A0ABW3Q1Y9</accession>
<dbReference type="Pfam" id="PF08863">
    <property type="entry name" value="YolD"/>
    <property type="match status" value="1"/>
</dbReference>
<reference evidence="2" key="1">
    <citation type="journal article" date="2019" name="Int. J. Syst. Evol. Microbiol.">
        <title>The Global Catalogue of Microorganisms (GCM) 10K type strain sequencing project: providing services to taxonomists for standard genome sequencing and annotation.</title>
        <authorList>
            <consortium name="The Broad Institute Genomics Platform"/>
            <consortium name="The Broad Institute Genome Sequencing Center for Infectious Disease"/>
            <person name="Wu L."/>
            <person name="Ma J."/>
        </authorList>
    </citation>
    <scope>NUCLEOTIDE SEQUENCE [LARGE SCALE GENOMIC DNA]</scope>
    <source>
        <strain evidence="2">CCUG 53519</strain>
    </source>
</reference>
<evidence type="ECO:0000313" key="2">
    <source>
        <dbReference type="Proteomes" id="UP001597169"/>
    </source>
</evidence>
<evidence type="ECO:0000313" key="1">
    <source>
        <dbReference type="EMBL" id="MFD1131720.1"/>
    </source>
</evidence>
<protein>
    <submittedName>
        <fullName evidence="1">YolD-like family protein</fullName>
    </submittedName>
</protein>
<name>A0ABW3Q1Y9_9BACL</name>
<gene>
    <name evidence="1" type="ORF">ACFQ3J_26810</name>
</gene>
<comment type="caution">
    <text evidence="1">The sequence shown here is derived from an EMBL/GenBank/DDBJ whole genome shotgun (WGS) entry which is preliminary data.</text>
</comment>
<organism evidence="1 2">
    <name type="scientific">Paenibacillus provencensis</name>
    <dbReference type="NCBI Taxonomy" id="441151"/>
    <lineage>
        <taxon>Bacteria</taxon>
        <taxon>Bacillati</taxon>
        <taxon>Bacillota</taxon>
        <taxon>Bacilli</taxon>
        <taxon>Bacillales</taxon>
        <taxon>Paenibacillaceae</taxon>
        <taxon>Paenibacillus</taxon>
    </lineage>
</organism>
<dbReference type="Proteomes" id="UP001597169">
    <property type="component" value="Unassembled WGS sequence"/>
</dbReference>
<dbReference type="EMBL" id="JBHTKX010000015">
    <property type="protein sequence ID" value="MFD1131720.1"/>
    <property type="molecule type" value="Genomic_DNA"/>
</dbReference>
<proteinExistence type="predicted"/>
<sequence length="113" mass="13399">MIGNKLTPGSNMFWESSRMIMPEHKEAYVEHVREKSKKGRVYLDDQEKEIVSRALAVSIQQRLPINVQLYDEFEDRRVIGVVEKVDIRLKRFKVDGEWFDIQDVLRVDIEGYD</sequence>
<keyword evidence="2" id="KW-1185">Reference proteome</keyword>
<dbReference type="InterPro" id="IPR014962">
    <property type="entry name" value="YolD"/>
</dbReference>
<dbReference type="RefSeq" id="WP_090727699.1">
    <property type="nucleotide sequence ID" value="NZ_JBHTKX010000015.1"/>
</dbReference>